<sequence>MCPACQKAKGTTRRLSRLLLVLAWGGGPAAALAESLDRTALEQLFGEPVTTSATGKPQRASDVPVAMDIITAEQIRRSGARDIPGVLARYTSLDIMRYGPDDYSVSARGYALPNTPRMLVLVDGRQVYLDDYGRTIWSAIPVQLAEIRQIEVVRGPNSALFGFNAVAGVINIVTWNPARDLVNSIVLRGGTGRYGELSAVGTAKLPADGGLRISTGLRRQNVFSDGYGPDEQRTAPRNAQLATTAEIGVAEGVRVGFDASYVRASADALVPSFFVRERTETWSLRGRGSAETDAGLIEMSAYHNGLSYRVSGTPAWQQGVTTIELSDTVKLGAAHTVRPFLQYRRNELRESEAFRVSNYSTGASVRVGYQVVSAGGMWNWAIADGVEWTAAVRYDHLWLNGTGYDGPQQPFPTRDYDHRAMGTLAWNAALVWKPTGVDTLRLSAARGIESPSLLEFGARVSGASGGQFGSPFAPTTVVDNYEAGYRRRLERLSTDLDLAGFIQANRALSSSFWGMPILMPPAVAMPVTVPYSLGTSKQAGVEIALTIHLGAFEIGTKYRGAFIGGDLASSMVDYVHASPRHIATAHLGWTRDRWEADLFARYASSSSGVRLLATGTTVVTVKDYVTAAARIACRITPKLTVALEAEDMLQARQAQSIGTFAERRVYLSLRADF</sequence>
<keyword evidence="3 10" id="KW-1134">Transmembrane beta strand</keyword>
<dbReference type="InterPro" id="IPR012910">
    <property type="entry name" value="Plug_dom"/>
</dbReference>
<dbReference type="InterPro" id="IPR036942">
    <property type="entry name" value="Beta-barrel_TonB_sf"/>
</dbReference>
<dbReference type="Gene3D" id="2.170.130.10">
    <property type="entry name" value="TonB-dependent receptor, plug domain"/>
    <property type="match status" value="1"/>
</dbReference>
<keyword evidence="8 15" id="KW-0675">Receptor</keyword>
<evidence type="ECO:0000256" key="5">
    <source>
        <dbReference type="ARBA" id="ARBA00022729"/>
    </source>
</evidence>
<evidence type="ECO:0000256" key="3">
    <source>
        <dbReference type="ARBA" id="ARBA00022452"/>
    </source>
</evidence>
<dbReference type="Gene3D" id="2.40.170.20">
    <property type="entry name" value="TonB-dependent receptor, beta-barrel domain"/>
    <property type="match status" value="1"/>
</dbReference>
<dbReference type="Pfam" id="PF07715">
    <property type="entry name" value="Plug"/>
    <property type="match status" value="1"/>
</dbReference>
<dbReference type="GO" id="GO:0015344">
    <property type="term" value="F:siderophore uptake transmembrane transporter activity"/>
    <property type="evidence" value="ECO:0007669"/>
    <property type="project" value="TreeGrafter"/>
</dbReference>
<gene>
    <name evidence="15" type="ORF">F1189_29415</name>
</gene>
<protein>
    <submittedName>
        <fullName evidence="15">TonB-dependent receptor plug domain-containing protein</fullName>
    </submittedName>
</protein>
<dbReference type="RefSeq" id="WP_150045438.1">
    <property type="nucleotide sequence ID" value="NZ_OW485601.1"/>
</dbReference>
<name>A0A5M6IJB8_9PROT</name>
<proteinExistence type="inferred from homology"/>
<evidence type="ECO:0000313" key="16">
    <source>
        <dbReference type="Proteomes" id="UP000325255"/>
    </source>
</evidence>
<feature type="domain" description="TonB-dependent receptor plug" evidence="14">
    <location>
        <begin position="60"/>
        <end position="169"/>
    </location>
</feature>
<dbReference type="EMBL" id="VWPK01000087">
    <property type="protein sequence ID" value="KAA5608364.1"/>
    <property type="molecule type" value="Genomic_DNA"/>
</dbReference>
<dbReference type="PANTHER" id="PTHR30069:SF29">
    <property type="entry name" value="HEMOGLOBIN AND HEMOGLOBIN-HAPTOGLOBIN-BINDING PROTEIN 1-RELATED"/>
    <property type="match status" value="1"/>
</dbReference>
<evidence type="ECO:0000256" key="10">
    <source>
        <dbReference type="PROSITE-ProRule" id="PRU01360"/>
    </source>
</evidence>
<evidence type="ECO:0000313" key="15">
    <source>
        <dbReference type="EMBL" id="KAA5608364.1"/>
    </source>
</evidence>
<dbReference type="OrthoDB" id="9760333at2"/>
<dbReference type="InterPro" id="IPR037066">
    <property type="entry name" value="Plug_dom_sf"/>
</dbReference>
<dbReference type="InterPro" id="IPR000531">
    <property type="entry name" value="Beta-barrel_TonB"/>
</dbReference>
<evidence type="ECO:0000256" key="11">
    <source>
        <dbReference type="RuleBase" id="RU003357"/>
    </source>
</evidence>
<evidence type="ECO:0000256" key="9">
    <source>
        <dbReference type="ARBA" id="ARBA00023237"/>
    </source>
</evidence>
<accession>A0A5M6IJB8</accession>
<comment type="similarity">
    <text evidence="10 11">Belongs to the TonB-dependent receptor family.</text>
</comment>
<keyword evidence="6 11" id="KW-0798">TonB box</keyword>
<evidence type="ECO:0000259" key="13">
    <source>
        <dbReference type="Pfam" id="PF00593"/>
    </source>
</evidence>
<dbReference type="GO" id="GO:0044718">
    <property type="term" value="P:siderophore transmembrane transport"/>
    <property type="evidence" value="ECO:0007669"/>
    <property type="project" value="TreeGrafter"/>
</dbReference>
<dbReference type="PROSITE" id="PS52016">
    <property type="entry name" value="TONB_DEPENDENT_REC_3"/>
    <property type="match status" value="1"/>
</dbReference>
<dbReference type="PANTHER" id="PTHR30069">
    <property type="entry name" value="TONB-DEPENDENT OUTER MEMBRANE RECEPTOR"/>
    <property type="match status" value="1"/>
</dbReference>
<dbReference type="AlphaFoldDB" id="A0A5M6IJB8"/>
<dbReference type="Pfam" id="PF00593">
    <property type="entry name" value="TonB_dep_Rec_b-barrel"/>
    <property type="match status" value="1"/>
</dbReference>
<feature type="signal peptide" evidence="12">
    <location>
        <begin position="1"/>
        <end position="33"/>
    </location>
</feature>
<dbReference type="GO" id="GO:0009279">
    <property type="term" value="C:cell outer membrane"/>
    <property type="evidence" value="ECO:0007669"/>
    <property type="project" value="UniProtKB-SubCell"/>
</dbReference>
<evidence type="ECO:0000256" key="12">
    <source>
        <dbReference type="SAM" id="SignalP"/>
    </source>
</evidence>
<keyword evidence="9 10" id="KW-0998">Cell outer membrane</keyword>
<comment type="subcellular location">
    <subcellularLocation>
        <location evidence="1 10">Cell outer membrane</location>
        <topology evidence="1 10">Multi-pass membrane protein</topology>
    </subcellularLocation>
</comment>
<feature type="chain" id="PRO_5024409965" evidence="12">
    <location>
        <begin position="34"/>
        <end position="673"/>
    </location>
</feature>
<organism evidence="15 16">
    <name type="scientific">Rhodovastum atsumiense</name>
    <dbReference type="NCBI Taxonomy" id="504468"/>
    <lineage>
        <taxon>Bacteria</taxon>
        <taxon>Pseudomonadati</taxon>
        <taxon>Pseudomonadota</taxon>
        <taxon>Alphaproteobacteria</taxon>
        <taxon>Acetobacterales</taxon>
        <taxon>Acetobacteraceae</taxon>
        <taxon>Rhodovastum</taxon>
    </lineage>
</organism>
<evidence type="ECO:0000256" key="1">
    <source>
        <dbReference type="ARBA" id="ARBA00004571"/>
    </source>
</evidence>
<evidence type="ECO:0000256" key="2">
    <source>
        <dbReference type="ARBA" id="ARBA00022448"/>
    </source>
</evidence>
<dbReference type="Proteomes" id="UP000325255">
    <property type="component" value="Unassembled WGS sequence"/>
</dbReference>
<feature type="domain" description="TonB-dependent receptor-like beta-barrel" evidence="13">
    <location>
        <begin position="219"/>
        <end position="645"/>
    </location>
</feature>
<reference evidence="15 16" key="1">
    <citation type="submission" date="2019-09" db="EMBL/GenBank/DDBJ databases">
        <title>Genome sequence of Rhodovastum atsumiense, a diverse member of the Acetobacteraceae family of non-sulfur purple photosynthetic bacteria.</title>
        <authorList>
            <person name="Meyer T."/>
            <person name="Kyndt J."/>
        </authorList>
    </citation>
    <scope>NUCLEOTIDE SEQUENCE [LARGE SCALE GENOMIC DNA]</scope>
    <source>
        <strain evidence="15 16">DSM 21279</strain>
    </source>
</reference>
<keyword evidence="4 10" id="KW-0812">Transmembrane</keyword>
<evidence type="ECO:0000256" key="7">
    <source>
        <dbReference type="ARBA" id="ARBA00023136"/>
    </source>
</evidence>
<evidence type="ECO:0000259" key="14">
    <source>
        <dbReference type="Pfam" id="PF07715"/>
    </source>
</evidence>
<dbReference type="SUPFAM" id="SSF56935">
    <property type="entry name" value="Porins"/>
    <property type="match status" value="1"/>
</dbReference>
<evidence type="ECO:0000256" key="4">
    <source>
        <dbReference type="ARBA" id="ARBA00022692"/>
    </source>
</evidence>
<comment type="caution">
    <text evidence="15">The sequence shown here is derived from an EMBL/GenBank/DDBJ whole genome shotgun (WGS) entry which is preliminary data.</text>
</comment>
<keyword evidence="7 10" id="KW-0472">Membrane</keyword>
<keyword evidence="5 12" id="KW-0732">Signal</keyword>
<evidence type="ECO:0000256" key="6">
    <source>
        <dbReference type="ARBA" id="ARBA00023077"/>
    </source>
</evidence>
<keyword evidence="2 10" id="KW-0813">Transport</keyword>
<evidence type="ECO:0000256" key="8">
    <source>
        <dbReference type="ARBA" id="ARBA00023170"/>
    </source>
</evidence>
<keyword evidence="16" id="KW-1185">Reference proteome</keyword>
<dbReference type="InterPro" id="IPR039426">
    <property type="entry name" value="TonB-dep_rcpt-like"/>
</dbReference>